<sequence length="217" mass="23858">MSIEIKNMIKAAVLIFAVWLAQFLEHETLTALIFTAVLSCGAYFAFRNRKNISAFAKKWPSSLAYTAIVFYICKIVAEKTINATTGIEVENIRYASTIGGFILSVPVSLLLISMCMLVCWQVKELFGVRIGASVEEHVPGLKIFFIGTLMGAGMLASSQVDPLIRYAVLADASKVTTCGPVENDVVYIRKNPDTCSRIHVNLFKGIYDFSDVPAKSN</sequence>
<keyword evidence="1" id="KW-1133">Transmembrane helix</keyword>
<keyword evidence="1" id="KW-0812">Transmembrane</keyword>
<evidence type="ECO:0000256" key="1">
    <source>
        <dbReference type="SAM" id="Phobius"/>
    </source>
</evidence>
<accession>A0A1H4NWM7</accession>
<name>A0A1H4NWM7_PSEJE</name>
<dbReference type="Proteomes" id="UP000198542">
    <property type="component" value="Unassembled WGS sequence"/>
</dbReference>
<evidence type="ECO:0000313" key="2">
    <source>
        <dbReference type="EMBL" id="SEB99569.1"/>
    </source>
</evidence>
<organism evidence="2 3">
    <name type="scientific">Pseudomonas jessenii</name>
    <dbReference type="NCBI Taxonomy" id="77298"/>
    <lineage>
        <taxon>Bacteria</taxon>
        <taxon>Pseudomonadati</taxon>
        <taxon>Pseudomonadota</taxon>
        <taxon>Gammaproteobacteria</taxon>
        <taxon>Pseudomonadales</taxon>
        <taxon>Pseudomonadaceae</taxon>
        <taxon>Pseudomonas</taxon>
    </lineage>
</organism>
<evidence type="ECO:0000313" key="3">
    <source>
        <dbReference type="Proteomes" id="UP000198542"/>
    </source>
</evidence>
<proteinExistence type="predicted"/>
<keyword evidence="3" id="KW-1185">Reference proteome</keyword>
<feature type="transmembrane region" description="Helical" evidence="1">
    <location>
        <begin position="29"/>
        <end position="46"/>
    </location>
</feature>
<feature type="transmembrane region" description="Helical" evidence="1">
    <location>
        <begin position="7"/>
        <end position="23"/>
    </location>
</feature>
<gene>
    <name evidence="2" type="ORF">SAMN04490187_2763</name>
</gene>
<reference evidence="3" key="1">
    <citation type="submission" date="2016-10" db="EMBL/GenBank/DDBJ databases">
        <authorList>
            <person name="Varghese N."/>
            <person name="Submissions S."/>
        </authorList>
    </citation>
    <scope>NUCLEOTIDE SEQUENCE [LARGE SCALE GENOMIC DNA]</scope>
    <source>
        <strain evidence="3">BS3660</strain>
    </source>
</reference>
<dbReference type="AlphaFoldDB" id="A0A1H4NWM7"/>
<keyword evidence="1" id="KW-0472">Membrane</keyword>
<feature type="transmembrane region" description="Helical" evidence="1">
    <location>
        <begin position="97"/>
        <end position="120"/>
    </location>
</feature>
<feature type="transmembrane region" description="Helical" evidence="1">
    <location>
        <begin position="58"/>
        <end position="77"/>
    </location>
</feature>
<dbReference type="EMBL" id="FNTC01000002">
    <property type="protein sequence ID" value="SEB99569.1"/>
    <property type="molecule type" value="Genomic_DNA"/>
</dbReference>
<protein>
    <submittedName>
        <fullName evidence="2">Uncharacterized protein</fullName>
    </submittedName>
</protein>